<evidence type="ECO:0000313" key="2">
    <source>
        <dbReference type="EMBL" id="RXT34659.1"/>
    </source>
</evidence>
<name>A0A4Q1UIH7_9BRAD</name>
<dbReference type="EMBL" id="MZXW01000054">
    <property type="protein sequence ID" value="RXT34659.1"/>
    <property type="molecule type" value="Genomic_DNA"/>
</dbReference>
<protein>
    <submittedName>
        <fullName evidence="2">Uncharacterized protein</fullName>
    </submittedName>
</protein>
<accession>A0A4Q1UIH7</accession>
<dbReference type="AlphaFoldDB" id="A0A4Q1UIH7"/>
<organism evidence="2 3">
    <name type="scientific">Bradyrhizobium betae</name>
    <dbReference type="NCBI Taxonomy" id="244734"/>
    <lineage>
        <taxon>Bacteria</taxon>
        <taxon>Pseudomonadati</taxon>
        <taxon>Pseudomonadota</taxon>
        <taxon>Alphaproteobacteria</taxon>
        <taxon>Hyphomicrobiales</taxon>
        <taxon>Nitrobacteraceae</taxon>
        <taxon>Bradyrhizobium</taxon>
    </lineage>
</organism>
<reference evidence="2 3" key="1">
    <citation type="submission" date="2017-03" db="EMBL/GenBank/DDBJ databases">
        <authorList>
            <person name="Safronova V.I."/>
            <person name="Sazanova A.L."/>
            <person name="Chirak E.R."/>
        </authorList>
    </citation>
    <scope>NUCLEOTIDE SEQUENCE [LARGE SCALE GENOMIC DNA]</scope>
    <source>
        <strain evidence="2 3">Opo-243</strain>
    </source>
</reference>
<feature type="region of interest" description="Disordered" evidence="1">
    <location>
        <begin position="62"/>
        <end position="81"/>
    </location>
</feature>
<sequence>MTHFDLLVWKALGTCRQGRWGRHQLMGKEKKPKKALKGISPKADAERLEAHLKLIDDLASDAKKAEGETDVLKRSDDAESD</sequence>
<gene>
    <name evidence="2" type="ORF">B5V03_38710</name>
</gene>
<evidence type="ECO:0000313" key="3">
    <source>
        <dbReference type="Proteomes" id="UP000290819"/>
    </source>
</evidence>
<evidence type="ECO:0000256" key="1">
    <source>
        <dbReference type="SAM" id="MobiDB-lite"/>
    </source>
</evidence>
<dbReference type="Proteomes" id="UP000290819">
    <property type="component" value="Unassembled WGS sequence"/>
</dbReference>
<comment type="caution">
    <text evidence="2">The sequence shown here is derived from an EMBL/GenBank/DDBJ whole genome shotgun (WGS) entry which is preliminary data.</text>
</comment>
<keyword evidence="3" id="KW-1185">Reference proteome</keyword>
<dbReference type="RefSeq" id="WP_129275728.1">
    <property type="nucleotide sequence ID" value="NZ_MZXW01000054.1"/>
</dbReference>
<proteinExistence type="predicted"/>